<dbReference type="InterPro" id="IPR006680">
    <property type="entry name" value="Amidohydro-rel"/>
</dbReference>
<feature type="non-terminal residue" evidence="2">
    <location>
        <position position="258"/>
    </location>
</feature>
<dbReference type="Pfam" id="PF04909">
    <property type="entry name" value="Amidohydro_2"/>
    <property type="match status" value="1"/>
</dbReference>
<protein>
    <recommendedName>
        <fullName evidence="1">Amidohydrolase-related domain-containing protein</fullName>
    </recommendedName>
</protein>
<feature type="domain" description="Amidohydrolase-related" evidence="1">
    <location>
        <begin position="24"/>
        <end position="250"/>
    </location>
</feature>
<dbReference type="GO" id="GO:0016787">
    <property type="term" value="F:hydrolase activity"/>
    <property type="evidence" value="ECO:0007669"/>
    <property type="project" value="InterPro"/>
</dbReference>
<sequence>MKIVDSHCHAGISWFEPIEMIVYQMDQNKVDHAVLIQHRGMYDSTYLLRCMSQYPGRFRVIAIVDTSRDDALQNLGLSASLGVAGIRLNPTEKSKDHDQLSFWKQIESLGLVVSSLGAVEEFASKEFFRLVSLVPDLTIVVEHLAGVNAHDKDSLEVYRQALELAQYPNVRIKVGGLGEICERPSRLMNQFSIVDNSGVIEMALDAFGIERMMWGSDYPPVSNREGYRNALDGIKRHPAFKTDEERELMGGEIWCGRI</sequence>
<accession>A0A382A7C0</accession>
<dbReference type="AlphaFoldDB" id="A0A382A7C0"/>
<dbReference type="SUPFAM" id="SSF51556">
    <property type="entry name" value="Metallo-dependent hydrolases"/>
    <property type="match status" value="1"/>
</dbReference>
<dbReference type="EMBL" id="UINC01024220">
    <property type="protein sequence ID" value="SVA97435.1"/>
    <property type="molecule type" value="Genomic_DNA"/>
</dbReference>
<dbReference type="PANTHER" id="PTHR35563">
    <property type="entry name" value="BARREL METAL-DEPENDENT HYDROLASE, PUTATIVE (AFU_ORTHOLOGUE AFUA_1G16240)-RELATED"/>
    <property type="match status" value="1"/>
</dbReference>
<dbReference type="InterPro" id="IPR032466">
    <property type="entry name" value="Metal_Hydrolase"/>
</dbReference>
<dbReference type="PANTHER" id="PTHR35563:SF2">
    <property type="entry name" value="BARREL METAL-DEPENDENT HYDROLASE, PUTATIVE (AFU_ORTHOLOGUE AFUA_1G16240)-RELATED"/>
    <property type="match status" value="1"/>
</dbReference>
<evidence type="ECO:0000259" key="1">
    <source>
        <dbReference type="Pfam" id="PF04909"/>
    </source>
</evidence>
<proteinExistence type="predicted"/>
<organism evidence="2">
    <name type="scientific">marine metagenome</name>
    <dbReference type="NCBI Taxonomy" id="408172"/>
    <lineage>
        <taxon>unclassified sequences</taxon>
        <taxon>metagenomes</taxon>
        <taxon>ecological metagenomes</taxon>
    </lineage>
</organism>
<name>A0A382A7C0_9ZZZZ</name>
<gene>
    <name evidence="2" type="ORF">METZ01_LOCUS150289</name>
</gene>
<reference evidence="2" key="1">
    <citation type="submission" date="2018-05" db="EMBL/GenBank/DDBJ databases">
        <authorList>
            <person name="Lanie J.A."/>
            <person name="Ng W.-L."/>
            <person name="Kazmierczak K.M."/>
            <person name="Andrzejewski T.M."/>
            <person name="Davidsen T.M."/>
            <person name="Wayne K.J."/>
            <person name="Tettelin H."/>
            <person name="Glass J.I."/>
            <person name="Rusch D."/>
            <person name="Podicherti R."/>
            <person name="Tsui H.-C.T."/>
            <person name="Winkler M.E."/>
        </authorList>
    </citation>
    <scope>NUCLEOTIDE SEQUENCE</scope>
</reference>
<evidence type="ECO:0000313" key="2">
    <source>
        <dbReference type="EMBL" id="SVA97435.1"/>
    </source>
</evidence>
<dbReference type="InterPro" id="IPR052358">
    <property type="entry name" value="Aro_Compnd_Degr_Hydrolases"/>
</dbReference>
<dbReference type="Gene3D" id="3.20.20.140">
    <property type="entry name" value="Metal-dependent hydrolases"/>
    <property type="match status" value="1"/>
</dbReference>